<reference evidence="6" key="2">
    <citation type="journal article" date="2019" name="Int. J. Syst. Evol. Microbiol.">
        <title>The Global Catalogue of Microorganisms (GCM) 10K type strain sequencing project: providing services to taxonomists for standard genome sequencing and annotation.</title>
        <authorList>
            <consortium name="The Broad Institute Genomics Platform"/>
            <consortium name="The Broad Institute Genome Sequencing Center for Infectious Disease"/>
            <person name="Wu L."/>
            <person name="Ma J."/>
        </authorList>
    </citation>
    <scope>NUCLEOTIDE SEQUENCE [LARGE SCALE GENOMIC DNA]</scope>
    <source>
        <strain evidence="6">NBRC 107715</strain>
    </source>
</reference>
<sequence>MPLALARPHHAAVAQVDDRDDRERRAHLSLLLPGTAPLTRDAAPEPEPTVGWDLGGVHVKAALVAGGLVRAVVQAPCPLWRGLPALDRSLAELPDWARGSARHAVTMTGELTDCFEDRTDGVARLSSWAAANLAGRVAIYAGRAGFVAPAEAGGRAADVASANWHATAALVGRHLGQALLVDIGSTTADLIPVVGGRPEAAGYSDAERLETGELVYTGVVRSHLVALSPEAPWRGRRTRLMAETFANTADVYRLTGDLPEGADQQHSPDMKGKSLPESETRLARTIGRDRGEGSAAEWRALAGHFAEAQLRLLHDAAATVLSRPGLGSDAPLVACGAGAFLVARLAARLGRPCLTFTDLVAERIAGEPGWASTCGPAVAVALLGAADFPAA</sequence>
<keyword evidence="6" id="KW-1185">Reference proteome</keyword>
<dbReference type="Proteomes" id="UP000321960">
    <property type="component" value="Unassembled WGS sequence"/>
</dbReference>
<dbReference type="InterPro" id="IPR002821">
    <property type="entry name" value="Hydantoinase_A"/>
</dbReference>
<evidence type="ECO:0000313" key="5">
    <source>
        <dbReference type="Proteomes" id="UP000321960"/>
    </source>
</evidence>
<name>A0A512J4M2_9HYPH</name>
<dbReference type="GO" id="GO:0016787">
    <property type="term" value="F:hydrolase activity"/>
    <property type="evidence" value="ECO:0007669"/>
    <property type="project" value="InterPro"/>
</dbReference>
<feature type="domain" description="Hydantoinase A/oxoprolinase" evidence="2">
    <location>
        <begin position="104"/>
        <end position="353"/>
    </location>
</feature>
<protein>
    <submittedName>
        <fullName evidence="3">ATP synthase subunit C</fullName>
    </submittedName>
</protein>
<dbReference type="Gene3D" id="3.30.420.40">
    <property type="match status" value="1"/>
</dbReference>
<dbReference type="EMBL" id="BSPK01000109">
    <property type="protein sequence ID" value="GLS66991.1"/>
    <property type="molecule type" value="Genomic_DNA"/>
</dbReference>
<dbReference type="Pfam" id="PF01968">
    <property type="entry name" value="Hydantoinase_A"/>
    <property type="match status" value="1"/>
</dbReference>
<proteinExistence type="predicted"/>
<dbReference type="EMBL" id="BJZU01000054">
    <property type="protein sequence ID" value="GEP04860.1"/>
    <property type="molecule type" value="Genomic_DNA"/>
</dbReference>
<comment type="caution">
    <text evidence="3">The sequence shown here is derived from an EMBL/GenBank/DDBJ whole genome shotgun (WGS) entry which is preliminary data.</text>
</comment>
<evidence type="ECO:0000259" key="2">
    <source>
        <dbReference type="Pfam" id="PF01968"/>
    </source>
</evidence>
<dbReference type="NCBIfam" id="TIGR03123">
    <property type="entry name" value="one_C_unchar_1"/>
    <property type="match status" value="1"/>
</dbReference>
<reference evidence="3 5" key="3">
    <citation type="submission" date="2019-07" db="EMBL/GenBank/DDBJ databases">
        <title>Whole genome shotgun sequence of Methylobacterium oxalidis NBRC 107715.</title>
        <authorList>
            <person name="Hosoyama A."/>
            <person name="Uohara A."/>
            <person name="Ohji S."/>
            <person name="Ichikawa N."/>
        </authorList>
    </citation>
    <scope>NUCLEOTIDE SEQUENCE [LARGE SCALE GENOMIC DNA]</scope>
    <source>
        <strain evidence="3 5">NBRC 107715</strain>
    </source>
</reference>
<feature type="region of interest" description="Disordered" evidence="1">
    <location>
        <begin position="257"/>
        <end position="277"/>
    </location>
</feature>
<reference evidence="4" key="1">
    <citation type="journal article" date="2014" name="Int. J. Syst. Evol. Microbiol.">
        <title>Complete genome of a new Firmicutes species belonging to the dominant human colonic microbiota ('Ruminococcus bicirculans') reveals two chromosomes and a selective capacity to utilize plant glucans.</title>
        <authorList>
            <consortium name="NISC Comparative Sequencing Program"/>
            <person name="Wegmann U."/>
            <person name="Louis P."/>
            <person name="Goesmann A."/>
            <person name="Henrissat B."/>
            <person name="Duncan S.H."/>
            <person name="Flint H.J."/>
        </authorList>
    </citation>
    <scope>NUCLEOTIDE SEQUENCE</scope>
    <source>
        <strain evidence="4">NBRC 107715</strain>
    </source>
</reference>
<dbReference type="Proteomes" id="UP001156856">
    <property type="component" value="Unassembled WGS sequence"/>
</dbReference>
<dbReference type="AlphaFoldDB" id="A0A512J4M2"/>
<organism evidence="3 5">
    <name type="scientific">Methylobacterium oxalidis</name>
    <dbReference type="NCBI Taxonomy" id="944322"/>
    <lineage>
        <taxon>Bacteria</taxon>
        <taxon>Pseudomonadati</taxon>
        <taxon>Pseudomonadota</taxon>
        <taxon>Alphaproteobacteria</taxon>
        <taxon>Hyphomicrobiales</taxon>
        <taxon>Methylobacteriaceae</taxon>
        <taxon>Methylobacterium</taxon>
    </lineage>
</organism>
<evidence type="ECO:0000313" key="4">
    <source>
        <dbReference type="EMBL" id="GLS66991.1"/>
    </source>
</evidence>
<evidence type="ECO:0000313" key="6">
    <source>
        <dbReference type="Proteomes" id="UP001156856"/>
    </source>
</evidence>
<accession>A0A512J4M2</accession>
<evidence type="ECO:0000313" key="3">
    <source>
        <dbReference type="EMBL" id="GEP04860.1"/>
    </source>
</evidence>
<feature type="compositionally biased region" description="Basic and acidic residues" evidence="1">
    <location>
        <begin position="266"/>
        <end position="277"/>
    </location>
</feature>
<dbReference type="InterPro" id="IPR002756">
    <property type="entry name" value="MfnF"/>
</dbReference>
<reference evidence="4" key="4">
    <citation type="submission" date="2023-01" db="EMBL/GenBank/DDBJ databases">
        <title>Draft genome sequence of Methylobacterium oxalidis strain NBRC 107715.</title>
        <authorList>
            <person name="Sun Q."/>
            <person name="Mori K."/>
        </authorList>
    </citation>
    <scope>NUCLEOTIDE SEQUENCE</scope>
    <source>
        <strain evidence="4">NBRC 107715</strain>
    </source>
</reference>
<dbReference type="Gene3D" id="3.30.420.190">
    <property type="entry name" value="conserved archaeal protein q6m145"/>
    <property type="match status" value="1"/>
</dbReference>
<evidence type="ECO:0000256" key="1">
    <source>
        <dbReference type="SAM" id="MobiDB-lite"/>
    </source>
</evidence>
<gene>
    <name evidence="4" type="ORF">GCM10007888_53740</name>
    <name evidence="3" type="ORF">MOX02_28980</name>
</gene>